<dbReference type="GO" id="GO:0044322">
    <property type="term" value="C:endoplasmic reticulum quality control compartment"/>
    <property type="evidence" value="ECO:0007669"/>
    <property type="project" value="GOC"/>
</dbReference>
<keyword evidence="7" id="KW-0106">Calcium</keyword>
<dbReference type="AlphaFoldDB" id="C3YD04"/>
<dbReference type="InterPro" id="IPR008014">
    <property type="entry name" value="GSK3-bd"/>
</dbReference>
<dbReference type="EMBL" id="GG666502">
    <property type="protein sequence ID" value="EEN61955.1"/>
    <property type="molecule type" value="Genomic_DNA"/>
</dbReference>
<evidence type="ECO:0000256" key="6">
    <source>
        <dbReference type="PIRSR" id="PIRSR601382-1"/>
    </source>
</evidence>
<evidence type="ECO:0000256" key="9">
    <source>
        <dbReference type="SAM" id="MobiDB-lite"/>
    </source>
</evidence>
<keyword evidence="8" id="KW-0378">Hydrolase</keyword>
<evidence type="ECO:0000256" key="10">
    <source>
        <dbReference type="SAM" id="SignalP"/>
    </source>
</evidence>
<dbReference type="InterPro" id="IPR044674">
    <property type="entry name" value="EDEM1/2/3"/>
</dbReference>
<dbReference type="GO" id="GO:0004571">
    <property type="term" value="F:mannosyl-oligosaccharide 1,2-alpha-mannosidase activity"/>
    <property type="evidence" value="ECO:0007669"/>
    <property type="project" value="InterPro"/>
</dbReference>
<comment type="similarity">
    <text evidence="2 8">Belongs to the glycosyl hydrolase 47 family.</text>
</comment>
<feature type="compositionally biased region" description="Low complexity" evidence="9">
    <location>
        <begin position="780"/>
        <end position="792"/>
    </location>
</feature>
<keyword evidence="7" id="KW-0479">Metal-binding</keyword>
<feature type="active site" description="Proton donor" evidence="6">
    <location>
        <position position="119"/>
    </location>
</feature>
<evidence type="ECO:0000256" key="8">
    <source>
        <dbReference type="RuleBase" id="RU361193"/>
    </source>
</evidence>
<protein>
    <recommendedName>
        <fullName evidence="8">alpha-1,2-Mannosidase</fullName>
        <ecNumber evidence="8">3.2.1.-</ecNumber>
    </recommendedName>
</protein>
<dbReference type="InterPro" id="IPR012341">
    <property type="entry name" value="6hp_glycosidase-like_sf"/>
</dbReference>
<comment type="subcellular location">
    <subcellularLocation>
        <location evidence="1">Endoplasmic reticulum</location>
    </subcellularLocation>
</comment>
<dbReference type="GO" id="GO:1904380">
    <property type="term" value="P:endoplasmic reticulum mannose trimming"/>
    <property type="evidence" value="ECO:0007669"/>
    <property type="project" value="InterPro"/>
</dbReference>
<dbReference type="GO" id="GO:0016020">
    <property type="term" value="C:membrane"/>
    <property type="evidence" value="ECO:0007669"/>
    <property type="project" value="InterPro"/>
</dbReference>
<dbReference type="InterPro" id="IPR036026">
    <property type="entry name" value="Seven-hairpin_glycosidases"/>
</dbReference>
<feature type="region of interest" description="Disordered" evidence="9">
    <location>
        <begin position="761"/>
        <end position="800"/>
    </location>
</feature>
<name>C3YD04_BRAFL</name>
<feature type="active site" evidence="6">
    <location>
        <position position="260"/>
    </location>
</feature>
<evidence type="ECO:0000256" key="4">
    <source>
        <dbReference type="ARBA" id="ARBA00022824"/>
    </source>
</evidence>
<keyword evidence="8" id="KW-0326">Glycosidase</keyword>
<dbReference type="PANTHER" id="PTHR45679:SF6">
    <property type="entry name" value="ER DEGRADATION-ENHANCING ALPHA-MANNOSIDASE-LIKE PROTEIN 2"/>
    <property type="match status" value="1"/>
</dbReference>
<proteinExistence type="inferred from homology"/>
<feature type="binding site" evidence="7">
    <location>
        <position position="531"/>
    </location>
    <ligand>
        <name>Ca(2+)</name>
        <dbReference type="ChEBI" id="CHEBI:29108"/>
    </ligand>
</feature>
<feature type="compositionally biased region" description="Basic and acidic residues" evidence="9">
    <location>
        <begin position="766"/>
        <end position="777"/>
    </location>
</feature>
<keyword evidence="5" id="KW-0325">Glycoprotein</keyword>
<comment type="cofactor">
    <cofactor evidence="7">
        <name>Ca(2+)</name>
        <dbReference type="ChEBI" id="CHEBI:29108"/>
    </cofactor>
</comment>
<dbReference type="eggNOG" id="KOG2429">
    <property type="taxonomic scope" value="Eukaryota"/>
</dbReference>
<dbReference type="Gene3D" id="1.50.10.10">
    <property type="match status" value="2"/>
</dbReference>
<dbReference type="STRING" id="7739.C3YD04"/>
<dbReference type="SUPFAM" id="SSF48225">
    <property type="entry name" value="Seven-hairpin glycosidases"/>
    <property type="match status" value="1"/>
</dbReference>
<dbReference type="InParanoid" id="C3YD04"/>
<evidence type="ECO:0000256" key="5">
    <source>
        <dbReference type="ARBA" id="ARBA00023180"/>
    </source>
</evidence>
<feature type="signal peptide" evidence="10">
    <location>
        <begin position="1"/>
        <end position="20"/>
    </location>
</feature>
<sequence length="800" mass="90259">MAAPRCVFCVVVAIISVLHTFTVVPGQVMTVEEIHEYREQVRSMFQHAYDGYLQFAYPYDELQPLTCDGTDTWGSYSLTLIDALDTLLVMGNHSEFRRVAQLLADTMTFDTDVNASVFETNIRVVGGLLSAHLLSRRAGVDLEAGWPCDGPLLRLAQDAARRLLPAFDTPTGMPYGTVNLRYGVPPGETPVTCTAGVGTFLVEFGTLSRLTGDPVFEKTAMRALQALWDVRSDIGLVGNHIDVTTGRWTAIDAGIGAGVDSYFEYLVKGYILLGRPELMDMFREYNKTINTYLKYDDWYMWANMKKGQVTMPVFQSLEAYWPGLQSLVGDVDSAMKSLHNYHQVWRQYGATPEFYNIPSSKAQEKREGYPLRPGTAPDMLFLFVKAQEKREGYPLRPGTAPDMLFLLVKAQEKREGYPLRPGTDPDMLFLFVKAQEKREGYPLRPELVESAMYLYRATRDPFLLQLGRDVVEAINHITRTDCGYASVETTKYLYLLFDPDNFIHNDGGHGDYVDTVNGRCVLDAGGYVFNTEAHPVDPAALYCCSTFKHDQEELQKLHASLDFGSLLDDLEDFSQDMGKKEEIPFFRTHGSMESTVDEEKAPDTRQGLQFDKWKRDKVTRSWNMEEKQAPAVFTCPAQPFYSRFSILGEMFEENMPSKEELLAMEPTTGELDDLVRRIGDSLRLKAAHKQRVGREQRMAATQRASPYALPLANKSGAVCKKSPPRNARRLLQRRCDSEDPYAMLQELLRSGNLIKEAVKRLGSRGETGRTREARFDSNCDSPVSELSEMSSDSSDRSDSR</sequence>
<dbReference type="Pfam" id="PF05350">
    <property type="entry name" value="GSK-3_bind"/>
    <property type="match status" value="1"/>
</dbReference>
<keyword evidence="4" id="KW-0256">Endoplasmic reticulum</keyword>
<comment type="similarity">
    <text evidence="3">Belongs to the GSK-3-binding protein family.</text>
</comment>
<dbReference type="GO" id="GO:0005975">
    <property type="term" value="P:carbohydrate metabolic process"/>
    <property type="evidence" value="ECO:0007669"/>
    <property type="project" value="InterPro"/>
</dbReference>
<reference evidence="11" key="1">
    <citation type="journal article" date="2008" name="Nature">
        <title>The amphioxus genome and the evolution of the chordate karyotype.</title>
        <authorList>
            <consortium name="US DOE Joint Genome Institute (JGI-PGF)"/>
            <person name="Putnam N.H."/>
            <person name="Butts T."/>
            <person name="Ferrier D.E.K."/>
            <person name="Furlong R.F."/>
            <person name="Hellsten U."/>
            <person name="Kawashima T."/>
            <person name="Robinson-Rechavi M."/>
            <person name="Shoguchi E."/>
            <person name="Terry A."/>
            <person name="Yu J.-K."/>
            <person name="Benito-Gutierrez E.L."/>
            <person name="Dubchak I."/>
            <person name="Garcia-Fernandez J."/>
            <person name="Gibson-Brown J.J."/>
            <person name="Grigoriev I.V."/>
            <person name="Horton A.C."/>
            <person name="de Jong P.J."/>
            <person name="Jurka J."/>
            <person name="Kapitonov V.V."/>
            <person name="Kohara Y."/>
            <person name="Kuroki Y."/>
            <person name="Lindquist E."/>
            <person name="Lucas S."/>
            <person name="Osoegawa K."/>
            <person name="Pennacchio L.A."/>
            <person name="Salamov A.A."/>
            <person name="Satou Y."/>
            <person name="Sauka-Spengler T."/>
            <person name="Schmutz J."/>
            <person name="Shin-I T."/>
            <person name="Toyoda A."/>
            <person name="Bronner-Fraser M."/>
            <person name="Fujiyama A."/>
            <person name="Holland L.Z."/>
            <person name="Holland P.W.H."/>
            <person name="Satoh N."/>
            <person name="Rokhsar D.S."/>
        </authorList>
    </citation>
    <scope>NUCLEOTIDE SEQUENCE [LARGE SCALE GENOMIC DNA]</scope>
    <source>
        <strain evidence="11">S238N-H82</strain>
        <tissue evidence="11">Testes</tissue>
    </source>
</reference>
<accession>C3YD04</accession>
<dbReference type="GO" id="GO:0005509">
    <property type="term" value="F:calcium ion binding"/>
    <property type="evidence" value="ECO:0007669"/>
    <property type="project" value="InterPro"/>
</dbReference>
<evidence type="ECO:0000313" key="11">
    <source>
        <dbReference type="EMBL" id="EEN61955.1"/>
    </source>
</evidence>
<dbReference type="PRINTS" id="PR00747">
    <property type="entry name" value="GLYHDRLASE47"/>
</dbReference>
<evidence type="ECO:0000256" key="3">
    <source>
        <dbReference type="ARBA" id="ARBA00010422"/>
    </source>
</evidence>
<dbReference type="Pfam" id="PF01532">
    <property type="entry name" value="Glyco_hydro_47"/>
    <property type="match status" value="1"/>
</dbReference>
<dbReference type="EC" id="3.2.1.-" evidence="8"/>
<organism>
    <name type="scientific">Branchiostoma floridae</name>
    <name type="common">Florida lancelet</name>
    <name type="synonym">Amphioxus</name>
    <dbReference type="NCBI Taxonomy" id="7739"/>
    <lineage>
        <taxon>Eukaryota</taxon>
        <taxon>Metazoa</taxon>
        <taxon>Chordata</taxon>
        <taxon>Cephalochordata</taxon>
        <taxon>Leptocardii</taxon>
        <taxon>Amphioxiformes</taxon>
        <taxon>Branchiostomatidae</taxon>
        <taxon>Branchiostoma</taxon>
    </lineage>
</organism>
<keyword evidence="10" id="KW-0732">Signal</keyword>
<gene>
    <name evidence="11" type="ORF">BRAFLDRAFT_124887</name>
</gene>
<evidence type="ECO:0000256" key="7">
    <source>
        <dbReference type="PIRSR" id="PIRSR601382-2"/>
    </source>
</evidence>
<feature type="chain" id="PRO_5002935515" description="alpha-1,2-Mannosidase" evidence="10">
    <location>
        <begin position="21"/>
        <end position="800"/>
    </location>
</feature>
<evidence type="ECO:0000256" key="1">
    <source>
        <dbReference type="ARBA" id="ARBA00004240"/>
    </source>
</evidence>
<dbReference type="PANTHER" id="PTHR45679">
    <property type="entry name" value="ER DEGRADATION-ENHANCING ALPHA-MANNOSIDASE-LIKE PROTEIN 2"/>
    <property type="match status" value="1"/>
</dbReference>
<feature type="active site" evidence="6">
    <location>
        <position position="446"/>
    </location>
</feature>
<dbReference type="InterPro" id="IPR001382">
    <property type="entry name" value="Glyco_hydro_47"/>
</dbReference>
<feature type="active site" description="Proton donor" evidence="6">
    <location>
        <position position="353"/>
    </location>
</feature>
<evidence type="ECO:0000256" key="2">
    <source>
        <dbReference type="ARBA" id="ARBA00007658"/>
    </source>
</evidence>